<name>A0A843TIG1_COLES</name>
<organism evidence="2 3">
    <name type="scientific">Colocasia esculenta</name>
    <name type="common">Wild taro</name>
    <name type="synonym">Arum esculentum</name>
    <dbReference type="NCBI Taxonomy" id="4460"/>
    <lineage>
        <taxon>Eukaryota</taxon>
        <taxon>Viridiplantae</taxon>
        <taxon>Streptophyta</taxon>
        <taxon>Embryophyta</taxon>
        <taxon>Tracheophyta</taxon>
        <taxon>Spermatophyta</taxon>
        <taxon>Magnoliopsida</taxon>
        <taxon>Liliopsida</taxon>
        <taxon>Araceae</taxon>
        <taxon>Aroideae</taxon>
        <taxon>Colocasieae</taxon>
        <taxon>Colocasia</taxon>
    </lineage>
</organism>
<protein>
    <submittedName>
        <fullName evidence="2">Uncharacterized protein</fullName>
    </submittedName>
</protein>
<dbReference type="AlphaFoldDB" id="A0A843TIG1"/>
<keyword evidence="1" id="KW-0812">Transmembrane</keyword>
<reference evidence="2" key="1">
    <citation type="submission" date="2017-07" db="EMBL/GenBank/DDBJ databases">
        <title>Taro Niue Genome Assembly and Annotation.</title>
        <authorList>
            <person name="Atibalentja N."/>
            <person name="Keating K."/>
            <person name="Fields C.J."/>
        </authorList>
    </citation>
    <scope>NUCLEOTIDE SEQUENCE</scope>
    <source>
        <strain evidence="2">Niue_2</strain>
        <tissue evidence="2">Leaf</tissue>
    </source>
</reference>
<keyword evidence="1" id="KW-1133">Transmembrane helix</keyword>
<accession>A0A843TIG1</accession>
<keyword evidence="3" id="KW-1185">Reference proteome</keyword>
<dbReference type="EMBL" id="NMUH01000101">
    <property type="protein sequence ID" value="MQL71548.1"/>
    <property type="molecule type" value="Genomic_DNA"/>
</dbReference>
<comment type="caution">
    <text evidence="2">The sequence shown here is derived from an EMBL/GenBank/DDBJ whole genome shotgun (WGS) entry which is preliminary data.</text>
</comment>
<dbReference type="Proteomes" id="UP000652761">
    <property type="component" value="Unassembled WGS sequence"/>
</dbReference>
<feature type="transmembrane region" description="Helical" evidence="1">
    <location>
        <begin position="15"/>
        <end position="33"/>
    </location>
</feature>
<proteinExistence type="predicted"/>
<evidence type="ECO:0000313" key="3">
    <source>
        <dbReference type="Proteomes" id="UP000652761"/>
    </source>
</evidence>
<evidence type="ECO:0000313" key="2">
    <source>
        <dbReference type="EMBL" id="MQL71548.1"/>
    </source>
</evidence>
<keyword evidence="1" id="KW-0472">Membrane</keyword>
<evidence type="ECO:0000256" key="1">
    <source>
        <dbReference type="SAM" id="Phobius"/>
    </source>
</evidence>
<gene>
    <name evidence="2" type="ORF">Taro_003854</name>
</gene>
<sequence>MWERVSPSSFRWSEGWIALFGIGVCLFSTAGSWRAKRQGLLTLNSSGKKLTAGALAVNLFSGGSRRRVLVVYFTLDVKLCYRLRSVSEDAECDSVLCVLLVVVLSRSPWSPFSTARWLTGARGKTLVREAELDRVENSGSGGDSREKASRGSTRIEVWQDFFHASEVVRGRLSRFEELCLSVVGLVLLFYGFLNNPVSKIEIPGPQSNVWSDSCQSQA</sequence>